<keyword evidence="4" id="KW-0245">EGF-like domain</keyword>
<dbReference type="Proteomes" id="UP000228934">
    <property type="component" value="Unassembled WGS sequence"/>
</dbReference>
<evidence type="ECO:0000256" key="5">
    <source>
        <dbReference type="SAM" id="MobiDB-lite"/>
    </source>
</evidence>
<dbReference type="PROSITE" id="PS01186">
    <property type="entry name" value="EGF_2"/>
    <property type="match status" value="1"/>
</dbReference>
<dbReference type="EMBL" id="KV922901">
    <property type="protein sequence ID" value="PIN97776.1"/>
    <property type="molecule type" value="Genomic_DNA"/>
</dbReference>
<protein>
    <recommendedName>
        <fullName evidence="10">CUB domain-containing protein</fullName>
    </recommendedName>
</protein>
<dbReference type="GO" id="GO:0005509">
    <property type="term" value="F:calcium ion binding"/>
    <property type="evidence" value="ECO:0007669"/>
    <property type="project" value="InterPro"/>
</dbReference>
<keyword evidence="3" id="KW-1015">Disulfide bond</keyword>
<dbReference type="FunFam" id="2.60.120.290:FF:000005">
    <property type="entry name" value="Procollagen C-endopeptidase enhancer 1"/>
    <property type="match status" value="1"/>
</dbReference>
<dbReference type="PANTHER" id="PTHR24251">
    <property type="entry name" value="OVOCHYMASE-RELATED"/>
    <property type="match status" value="1"/>
</dbReference>
<evidence type="ECO:0000256" key="2">
    <source>
        <dbReference type="ARBA" id="ARBA00023145"/>
    </source>
</evidence>
<dbReference type="SMART" id="SM00042">
    <property type="entry name" value="CUB"/>
    <property type="match status" value="2"/>
</dbReference>
<dbReference type="PROSITE" id="PS50026">
    <property type="entry name" value="EGF_3"/>
    <property type="match status" value="1"/>
</dbReference>
<dbReference type="AlphaFoldDB" id="A0A2G9P368"/>
<accession>A0A2G9P368</accession>
<evidence type="ECO:0000256" key="3">
    <source>
        <dbReference type="ARBA" id="ARBA00023157"/>
    </source>
</evidence>
<dbReference type="PANTHER" id="PTHR24251:SF53">
    <property type="entry name" value="BONE MORPHOGENETIC PROTEIN 1"/>
    <property type="match status" value="1"/>
</dbReference>
<dbReference type="SUPFAM" id="SSF57196">
    <property type="entry name" value="EGF/Laminin"/>
    <property type="match status" value="1"/>
</dbReference>
<name>A0A2G9P368_AQUCT</name>
<sequence length="232" mass="26593">MDWEMKITVNSSDKNSFILQIERHDSCAYDYLEIRDGNTEFSPLIGRFCGYDKPDDLKSSSNQLWVKFVSDGSINKAGFSIHFFKEVDECSRPHKGGCEQRCVNTLGSYKCACEPGYELAPDKKSCEGEVCKYDYVEIRSGLTADAKLLGTFCGAELPPVITSQYNNMRIEFKSDNTVSKKGFRATYYSEMKNKQKLLQLQKMNQQPQQPKKALPRNRPRMRTRTTKKTRSP</sequence>
<keyword evidence="1" id="KW-0677">Repeat</keyword>
<dbReference type="CDD" id="cd00054">
    <property type="entry name" value="EGF_CA"/>
    <property type="match status" value="1"/>
</dbReference>
<dbReference type="Pfam" id="PF14670">
    <property type="entry name" value="FXa_inhibition"/>
    <property type="match status" value="1"/>
</dbReference>
<dbReference type="SMART" id="SM00181">
    <property type="entry name" value="EGF"/>
    <property type="match status" value="1"/>
</dbReference>
<proteinExistence type="predicted"/>
<feature type="region of interest" description="Disordered" evidence="5">
    <location>
        <begin position="201"/>
        <end position="232"/>
    </location>
</feature>
<evidence type="ECO:0000256" key="1">
    <source>
        <dbReference type="ARBA" id="ARBA00022737"/>
    </source>
</evidence>
<evidence type="ECO:0000256" key="4">
    <source>
        <dbReference type="PROSITE-ProRule" id="PRU00076"/>
    </source>
</evidence>
<evidence type="ECO:0000259" key="6">
    <source>
        <dbReference type="PROSITE" id="PS01180"/>
    </source>
</evidence>
<feature type="compositionally biased region" description="Low complexity" evidence="5">
    <location>
        <begin position="201"/>
        <end position="212"/>
    </location>
</feature>
<dbReference type="InterPro" id="IPR018097">
    <property type="entry name" value="EGF_Ca-bd_CS"/>
</dbReference>
<dbReference type="InterPro" id="IPR000152">
    <property type="entry name" value="EGF-type_Asp/Asn_hydroxyl_site"/>
</dbReference>
<evidence type="ECO:0000313" key="9">
    <source>
        <dbReference type="Proteomes" id="UP000228934"/>
    </source>
</evidence>
<feature type="domain" description="CUB" evidence="6">
    <location>
        <begin position="114"/>
        <end position="190"/>
    </location>
</feature>
<dbReference type="SUPFAM" id="SSF49854">
    <property type="entry name" value="Spermadhesin, CUB domain"/>
    <property type="match status" value="2"/>
</dbReference>
<dbReference type="PROSITE" id="PS01187">
    <property type="entry name" value="EGF_CA"/>
    <property type="match status" value="1"/>
</dbReference>
<dbReference type="Pfam" id="PF00431">
    <property type="entry name" value="CUB"/>
    <property type="match status" value="2"/>
</dbReference>
<evidence type="ECO:0000313" key="8">
    <source>
        <dbReference type="EMBL" id="PIN97776.1"/>
    </source>
</evidence>
<comment type="caution">
    <text evidence="4">Lacks conserved residue(s) required for the propagation of feature annotation.</text>
</comment>
<dbReference type="InterPro" id="IPR000742">
    <property type="entry name" value="EGF"/>
</dbReference>
<dbReference type="InterPro" id="IPR035914">
    <property type="entry name" value="Sperma_CUB_dom_sf"/>
</dbReference>
<organism evidence="8 9">
    <name type="scientific">Aquarana catesbeiana</name>
    <name type="common">American bullfrog</name>
    <name type="synonym">Rana catesbeiana</name>
    <dbReference type="NCBI Taxonomy" id="8400"/>
    <lineage>
        <taxon>Eukaryota</taxon>
        <taxon>Metazoa</taxon>
        <taxon>Chordata</taxon>
        <taxon>Craniata</taxon>
        <taxon>Vertebrata</taxon>
        <taxon>Euteleostomi</taxon>
        <taxon>Amphibia</taxon>
        <taxon>Batrachia</taxon>
        <taxon>Anura</taxon>
        <taxon>Neobatrachia</taxon>
        <taxon>Ranoidea</taxon>
        <taxon>Ranidae</taxon>
        <taxon>Aquarana</taxon>
    </lineage>
</organism>
<evidence type="ECO:0008006" key="10">
    <source>
        <dbReference type="Google" id="ProtNLM"/>
    </source>
</evidence>
<feature type="domain" description="EGF-like" evidence="7">
    <location>
        <begin position="86"/>
        <end position="127"/>
    </location>
</feature>
<feature type="domain" description="CUB" evidence="6">
    <location>
        <begin position="1"/>
        <end position="86"/>
    </location>
</feature>
<dbReference type="InterPro" id="IPR000859">
    <property type="entry name" value="CUB_dom"/>
</dbReference>
<reference evidence="9" key="1">
    <citation type="journal article" date="2017" name="Nat. Commun.">
        <title>The North American bullfrog draft genome provides insight into hormonal regulation of long noncoding RNA.</title>
        <authorList>
            <person name="Hammond S.A."/>
            <person name="Warren R.L."/>
            <person name="Vandervalk B.P."/>
            <person name="Kucuk E."/>
            <person name="Khan H."/>
            <person name="Gibb E.A."/>
            <person name="Pandoh P."/>
            <person name="Kirk H."/>
            <person name="Zhao Y."/>
            <person name="Jones M."/>
            <person name="Mungall A.J."/>
            <person name="Coope R."/>
            <person name="Pleasance S."/>
            <person name="Moore R.A."/>
            <person name="Holt R.A."/>
            <person name="Round J.M."/>
            <person name="Ohora S."/>
            <person name="Walle B.V."/>
            <person name="Veldhoen N."/>
            <person name="Helbing C.C."/>
            <person name="Birol I."/>
        </authorList>
    </citation>
    <scope>NUCLEOTIDE SEQUENCE [LARGE SCALE GENOMIC DNA]</scope>
</reference>
<feature type="compositionally biased region" description="Basic residues" evidence="5">
    <location>
        <begin position="213"/>
        <end position="232"/>
    </location>
</feature>
<evidence type="ECO:0000259" key="7">
    <source>
        <dbReference type="PROSITE" id="PS50026"/>
    </source>
</evidence>
<gene>
    <name evidence="8" type="ORF">AB205_0180870</name>
</gene>
<dbReference type="PROSITE" id="PS01180">
    <property type="entry name" value="CUB"/>
    <property type="match status" value="2"/>
</dbReference>
<dbReference type="InterPro" id="IPR001881">
    <property type="entry name" value="EGF-like_Ca-bd_dom"/>
</dbReference>
<keyword evidence="2" id="KW-0865">Zymogen</keyword>
<dbReference type="PROSITE" id="PS00010">
    <property type="entry name" value="ASX_HYDROXYL"/>
    <property type="match status" value="1"/>
</dbReference>
<dbReference type="Gene3D" id="2.60.120.290">
    <property type="entry name" value="Spermadhesin, CUB domain"/>
    <property type="match status" value="2"/>
</dbReference>
<keyword evidence="9" id="KW-1185">Reference proteome</keyword>
<dbReference type="FunFam" id="2.10.25.10:FF:000022">
    <property type="entry name" value="Metalloendopeptidase"/>
    <property type="match status" value="1"/>
</dbReference>
<dbReference type="SMART" id="SM00179">
    <property type="entry name" value="EGF_CA"/>
    <property type="match status" value="1"/>
</dbReference>
<dbReference type="CDD" id="cd00041">
    <property type="entry name" value="CUB"/>
    <property type="match status" value="2"/>
</dbReference>
<dbReference type="Gene3D" id="2.10.25.10">
    <property type="entry name" value="Laminin"/>
    <property type="match status" value="1"/>
</dbReference>
<dbReference type="OrthoDB" id="9105033at2759"/>